<dbReference type="SFLD" id="SFLDG01082">
    <property type="entry name" value="B12-binding_domain_containing"/>
    <property type="match status" value="1"/>
</dbReference>
<evidence type="ECO:0000259" key="7">
    <source>
        <dbReference type="PROSITE" id="PS51449"/>
    </source>
</evidence>
<dbReference type="InterPro" id="IPR058240">
    <property type="entry name" value="rSAM_sf"/>
</dbReference>
<comment type="cofactor">
    <cofactor evidence="1">
        <name>[4Fe-4S] cluster</name>
        <dbReference type="ChEBI" id="CHEBI:49883"/>
    </cofactor>
</comment>
<keyword evidence="6" id="KW-0411">Iron-sulfur</keyword>
<dbReference type="Gene3D" id="3.80.30.20">
    <property type="entry name" value="tm_1862 like domain"/>
    <property type="match status" value="1"/>
</dbReference>
<sequence length="228" mass="24647">MTEEADAKSRRALRRFRREHPGALVVAAGCYCERDRAGLEAMAGVDRVLDNAQKERFAESLGLLPDEGAALPSGISRFAGRTRAFVKVQDGCDRFCSYCIVPYVRGRSCSRATAAVLDEVRGLVANGYREIVLTGVHLGGYADGESRLPKLVGALDEIAGLLRVRVSSIDPLDVTRDLVETIASSRTVCPHLHVSLQSGSSAVLARMNRGYTRDEYLGMVEHAAAAIP</sequence>
<dbReference type="Gene3D" id="3.40.50.12160">
    <property type="entry name" value="Methylthiotransferase, N-terminal domain"/>
    <property type="match status" value="1"/>
</dbReference>
<dbReference type="GO" id="GO:0046872">
    <property type="term" value="F:metal ion binding"/>
    <property type="evidence" value="ECO:0007669"/>
    <property type="project" value="UniProtKB-KW"/>
</dbReference>
<comment type="caution">
    <text evidence="9">The sequence shown here is derived from an EMBL/GenBank/DDBJ whole genome shotgun (WGS) entry which is preliminary data.</text>
</comment>
<dbReference type="PROSITE" id="PS51449">
    <property type="entry name" value="MTTASE_N"/>
    <property type="match status" value="1"/>
</dbReference>
<dbReference type="GO" id="GO:0035597">
    <property type="term" value="F:tRNA-2-methylthio-N(6)-dimethylallyladenosine(37) synthase activity"/>
    <property type="evidence" value="ECO:0007669"/>
    <property type="project" value="TreeGrafter"/>
</dbReference>
<dbReference type="PROSITE" id="PS51918">
    <property type="entry name" value="RADICAL_SAM"/>
    <property type="match status" value="1"/>
</dbReference>
<dbReference type="InterPro" id="IPR013848">
    <property type="entry name" value="Methylthiotransferase_N"/>
</dbReference>
<reference evidence="9" key="1">
    <citation type="journal article" date="2014" name="Front. Microbiol.">
        <title>High frequency of phylogenetically diverse reductive dehalogenase-homologous genes in deep subseafloor sedimentary metagenomes.</title>
        <authorList>
            <person name="Kawai M."/>
            <person name="Futagami T."/>
            <person name="Toyoda A."/>
            <person name="Takaki Y."/>
            <person name="Nishi S."/>
            <person name="Hori S."/>
            <person name="Arai W."/>
            <person name="Tsubouchi T."/>
            <person name="Morono Y."/>
            <person name="Uchiyama I."/>
            <person name="Ito T."/>
            <person name="Fujiyama A."/>
            <person name="Inagaki F."/>
            <person name="Takami H."/>
        </authorList>
    </citation>
    <scope>NUCLEOTIDE SEQUENCE</scope>
    <source>
        <strain evidence="9">Expedition CK06-06</strain>
    </source>
</reference>
<dbReference type="PROSITE" id="PS01278">
    <property type="entry name" value="MTTASE_RADICAL"/>
    <property type="match status" value="1"/>
</dbReference>
<evidence type="ECO:0000256" key="4">
    <source>
        <dbReference type="ARBA" id="ARBA00022723"/>
    </source>
</evidence>
<proteinExistence type="predicted"/>
<dbReference type="InterPro" id="IPR007197">
    <property type="entry name" value="rSAM"/>
</dbReference>
<dbReference type="AlphaFoldDB" id="X1HQV6"/>
<dbReference type="EMBL" id="BARU01028602">
    <property type="protein sequence ID" value="GAH72516.1"/>
    <property type="molecule type" value="Genomic_DNA"/>
</dbReference>
<dbReference type="SMART" id="SM00729">
    <property type="entry name" value="Elp3"/>
    <property type="match status" value="1"/>
</dbReference>
<dbReference type="PANTHER" id="PTHR43020">
    <property type="entry name" value="CDK5 REGULATORY SUBUNIT-ASSOCIATED PROTEIN 1"/>
    <property type="match status" value="1"/>
</dbReference>
<name>X1HQV6_9ZZZZ</name>
<dbReference type="PANTHER" id="PTHR43020:SF2">
    <property type="entry name" value="MITOCHONDRIAL TRNA METHYLTHIOTRANSFERASE CDK5RAP1"/>
    <property type="match status" value="1"/>
</dbReference>
<gene>
    <name evidence="9" type="ORF">S03H2_45627</name>
</gene>
<dbReference type="GO" id="GO:0005829">
    <property type="term" value="C:cytosol"/>
    <property type="evidence" value="ECO:0007669"/>
    <property type="project" value="TreeGrafter"/>
</dbReference>
<evidence type="ECO:0000313" key="9">
    <source>
        <dbReference type="EMBL" id="GAH72516.1"/>
    </source>
</evidence>
<dbReference type="InterPro" id="IPR023404">
    <property type="entry name" value="rSAM_horseshoe"/>
</dbReference>
<feature type="domain" description="MTTase N-terminal" evidence="7">
    <location>
        <begin position="1"/>
        <end position="66"/>
    </location>
</feature>
<accession>X1HQV6</accession>
<keyword evidence="3" id="KW-0949">S-adenosyl-L-methionine</keyword>
<evidence type="ECO:0000256" key="1">
    <source>
        <dbReference type="ARBA" id="ARBA00001966"/>
    </source>
</evidence>
<protein>
    <submittedName>
        <fullName evidence="9">Uncharacterized protein</fullName>
    </submittedName>
</protein>
<organism evidence="9">
    <name type="scientific">marine sediment metagenome</name>
    <dbReference type="NCBI Taxonomy" id="412755"/>
    <lineage>
        <taxon>unclassified sequences</taxon>
        <taxon>metagenomes</taxon>
        <taxon>ecological metagenomes</taxon>
    </lineage>
</organism>
<feature type="domain" description="Radical SAM core" evidence="8">
    <location>
        <begin position="78"/>
        <end position="228"/>
    </location>
</feature>
<dbReference type="SUPFAM" id="SSF102114">
    <property type="entry name" value="Radical SAM enzymes"/>
    <property type="match status" value="1"/>
</dbReference>
<dbReference type="InterPro" id="IPR006638">
    <property type="entry name" value="Elp3/MiaA/NifB-like_rSAM"/>
</dbReference>
<dbReference type="Pfam" id="PF04055">
    <property type="entry name" value="Radical_SAM"/>
    <property type="match status" value="1"/>
</dbReference>
<feature type="non-terminal residue" evidence="9">
    <location>
        <position position="228"/>
    </location>
</feature>
<evidence type="ECO:0000256" key="2">
    <source>
        <dbReference type="ARBA" id="ARBA00022485"/>
    </source>
</evidence>
<dbReference type="InterPro" id="IPR038135">
    <property type="entry name" value="Methylthiotransferase_N_sf"/>
</dbReference>
<keyword evidence="5" id="KW-0408">Iron</keyword>
<dbReference type="GO" id="GO:0051539">
    <property type="term" value="F:4 iron, 4 sulfur cluster binding"/>
    <property type="evidence" value="ECO:0007669"/>
    <property type="project" value="UniProtKB-KW"/>
</dbReference>
<keyword evidence="4" id="KW-0479">Metal-binding</keyword>
<dbReference type="SFLD" id="SFLDS00029">
    <property type="entry name" value="Radical_SAM"/>
    <property type="match status" value="1"/>
</dbReference>
<evidence type="ECO:0000256" key="3">
    <source>
        <dbReference type="ARBA" id="ARBA00022691"/>
    </source>
</evidence>
<evidence type="ECO:0000259" key="8">
    <source>
        <dbReference type="PROSITE" id="PS51918"/>
    </source>
</evidence>
<dbReference type="InterPro" id="IPR020612">
    <property type="entry name" value="Methylthiotransferase_CS"/>
</dbReference>
<evidence type="ECO:0000256" key="5">
    <source>
        <dbReference type="ARBA" id="ARBA00023004"/>
    </source>
</evidence>
<keyword evidence="2" id="KW-0004">4Fe-4S</keyword>
<evidence type="ECO:0000256" key="6">
    <source>
        <dbReference type="ARBA" id="ARBA00023014"/>
    </source>
</evidence>